<feature type="transmembrane region" description="Helical" evidence="1">
    <location>
        <begin position="209"/>
        <end position="227"/>
    </location>
</feature>
<feature type="transmembrane region" description="Helical" evidence="1">
    <location>
        <begin position="120"/>
        <end position="140"/>
    </location>
</feature>
<evidence type="ECO:0000313" key="3">
    <source>
        <dbReference type="Proteomes" id="UP000632339"/>
    </source>
</evidence>
<dbReference type="Proteomes" id="UP000632339">
    <property type="component" value="Unassembled WGS sequence"/>
</dbReference>
<reference evidence="3" key="1">
    <citation type="journal article" date="2019" name="Int. J. Syst. Evol. Microbiol.">
        <title>The Global Catalogue of Microorganisms (GCM) 10K type strain sequencing project: providing services to taxonomists for standard genome sequencing and annotation.</title>
        <authorList>
            <consortium name="The Broad Institute Genomics Platform"/>
            <consortium name="The Broad Institute Genome Sequencing Center for Infectious Disease"/>
            <person name="Wu L."/>
            <person name="Ma J."/>
        </authorList>
    </citation>
    <scope>NUCLEOTIDE SEQUENCE [LARGE SCALE GENOMIC DNA]</scope>
    <source>
        <strain evidence="3">CGMCC 1.6375</strain>
    </source>
</reference>
<gene>
    <name evidence="2" type="ORF">GCM10010967_31030</name>
</gene>
<feature type="transmembrane region" description="Helical" evidence="1">
    <location>
        <begin position="146"/>
        <end position="163"/>
    </location>
</feature>
<evidence type="ECO:0000256" key="1">
    <source>
        <dbReference type="SAM" id="Phobius"/>
    </source>
</evidence>
<keyword evidence="1" id="KW-1133">Transmembrane helix</keyword>
<keyword evidence="1" id="KW-0812">Transmembrane</keyword>
<evidence type="ECO:0008006" key="4">
    <source>
        <dbReference type="Google" id="ProtNLM"/>
    </source>
</evidence>
<feature type="transmembrane region" description="Helical" evidence="1">
    <location>
        <begin position="175"/>
        <end position="203"/>
    </location>
</feature>
<feature type="transmembrane region" description="Helical" evidence="1">
    <location>
        <begin position="347"/>
        <end position="365"/>
    </location>
</feature>
<keyword evidence="3" id="KW-1185">Reference proteome</keyword>
<dbReference type="RefSeq" id="WP_019942935.1">
    <property type="nucleotide sequence ID" value="NZ_BMLI01000001.1"/>
</dbReference>
<dbReference type="EMBL" id="BMLI01000001">
    <property type="protein sequence ID" value="GGM95400.1"/>
    <property type="molecule type" value="Genomic_DNA"/>
</dbReference>
<keyword evidence="1" id="KW-0472">Membrane</keyword>
<name>A0ABQ2HYK0_9BACT</name>
<accession>A0ABQ2HYK0</accession>
<organism evidence="2 3">
    <name type="scientific">Dyadobacter beijingensis</name>
    <dbReference type="NCBI Taxonomy" id="365489"/>
    <lineage>
        <taxon>Bacteria</taxon>
        <taxon>Pseudomonadati</taxon>
        <taxon>Bacteroidota</taxon>
        <taxon>Cytophagia</taxon>
        <taxon>Cytophagales</taxon>
        <taxon>Spirosomataceae</taxon>
        <taxon>Dyadobacter</taxon>
    </lineage>
</organism>
<feature type="transmembrane region" description="Helical" evidence="1">
    <location>
        <begin position="262"/>
        <end position="280"/>
    </location>
</feature>
<proteinExistence type="predicted"/>
<evidence type="ECO:0000313" key="2">
    <source>
        <dbReference type="EMBL" id="GGM95400.1"/>
    </source>
</evidence>
<sequence>MPLRNTLALLATLLVVIAARFYYVETYAIPLPFWDQWDAEGDYLLRPWIEGRLEWHNLWQNHNEHRIFPTRLLSLLIFSITGVWDNLVEARVNIFIAACIPLIILVFLSKQKALFGFRWLILVVIVAQFSLLFAFENLFVGFQSQFYFLIIFTLLALILSALYPDNWLAMCGVLACSWLCVFTMASGILTPLAALGVFVLQAIRRGKIGWQHGVVAVLLLATAWEGYEIMPKIEANHVFRARNLGEIFTALRYFLAWPVSKSWPAATALWIPAIAMVPWLLRKKQLSRADLVMAGCVMWSLAQAFALSYGRGQEIGSVSSRYSELFTLGLVGNAWFAARFMEISGKWQFAWLGAVFFVVFVMGHITRRNSDLRAVEQVYGQSLKQERNVKRYLQTNDPSALVQPQFEIPYPDSVRLRTLLDDPTIRSILPGYLTGK</sequence>
<feature type="transmembrane region" description="Helical" evidence="1">
    <location>
        <begin position="90"/>
        <end position="108"/>
    </location>
</feature>
<comment type="caution">
    <text evidence="2">The sequence shown here is derived from an EMBL/GenBank/DDBJ whole genome shotgun (WGS) entry which is preliminary data.</text>
</comment>
<protein>
    <recommendedName>
        <fullName evidence="4">Dolichyl-phosphate-mannose-protein mannosyltransferase</fullName>
    </recommendedName>
</protein>